<evidence type="ECO:0000313" key="2">
    <source>
        <dbReference type="EMBL" id="ETA66609.1"/>
    </source>
</evidence>
<comment type="caution">
    <text evidence="2">The sequence shown here is derived from an EMBL/GenBank/DDBJ whole genome shotgun (WGS) entry which is preliminary data.</text>
</comment>
<accession>W9DMB2</accession>
<keyword evidence="3" id="KW-1185">Reference proteome</keyword>
<name>W9DMB2_METTI</name>
<dbReference type="STRING" id="1090322.MettiDRAFT_0006"/>
<dbReference type="EMBL" id="AZAJ01000001">
    <property type="protein sequence ID" value="ETA66609.1"/>
    <property type="molecule type" value="Genomic_DNA"/>
</dbReference>
<gene>
    <name evidence="2" type="ORF">MettiDRAFT_0006</name>
</gene>
<proteinExistence type="predicted"/>
<evidence type="ECO:0000313" key="3">
    <source>
        <dbReference type="Proteomes" id="UP000019483"/>
    </source>
</evidence>
<organism evidence="2 3">
    <name type="scientific">Methanolobus tindarius DSM 2278</name>
    <dbReference type="NCBI Taxonomy" id="1090322"/>
    <lineage>
        <taxon>Archaea</taxon>
        <taxon>Methanobacteriati</taxon>
        <taxon>Methanobacteriota</taxon>
        <taxon>Stenosarchaea group</taxon>
        <taxon>Methanomicrobia</taxon>
        <taxon>Methanosarcinales</taxon>
        <taxon>Methanosarcinaceae</taxon>
        <taxon>Methanolobus</taxon>
    </lineage>
</organism>
<dbReference type="OrthoDB" id="375212at2157"/>
<keyword evidence="1" id="KW-0812">Transmembrane</keyword>
<sequence>MSEYITITWWDYKLACFIVGGICMAVGLFIGELKHNPEGVKKKINKFMESIDQ</sequence>
<dbReference type="AlphaFoldDB" id="W9DMB2"/>
<keyword evidence="1" id="KW-1133">Transmembrane helix</keyword>
<evidence type="ECO:0000256" key="1">
    <source>
        <dbReference type="SAM" id="Phobius"/>
    </source>
</evidence>
<feature type="transmembrane region" description="Helical" evidence="1">
    <location>
        <begin position="12"/>
        <end position="33"/>
    </location>
</feature>
<keyword evidence="1" id="KW-0472">Membrane</keyword>
<reference evidence="2 3" key="1">
    <citation type="submission" date="2013-08" db="EMBL/GenBank/DDBJ databases">
        <authorList>
            <consortium name="DOE Joint Genome Institute"/>
            <person name="Eisen J."/>
            <person name="Huntemann M."/>
            <person name="Han J."/>
            <person name="Chen A."/>
            <person name="Kyrpides N."/>
            <person name="Mavromatis K."/>
            <person name="Markowitz V."/>
            <person name="Palaniappan K."/>
            <person name="Ivanova N."/>
            <person name="Schaumberg A."/>
            <person name="Pati A."/>
            <person name="Liolios K."/>
            <person name="Nordberg H.P."/>
            <person name="Cantor M.N."/>
            <person name="Hua S.X."/>
            <person name="Woyke T."/>
        </authorList>
    </citation>
    <scope>NUCLEOTIDE SEQUENCE [LARGE SCALE GENOMIC DNA]</scope>
    <source>
        <strain evidence="2 3">DSM 2278</strain>
    </source>
</reference>
<dbReference type="Proteomes" id="UP000019483">
    <property type="component" value="Unassembled WGS sequence"/>
</dbReference>
<protein>
    <submittedName>
        <fullName evidence="2">Uncharacterized protein</fullName>
    </submittedName>
</protein>
<dbReference type="RefSeq" id="WP_023843746.1">
    <property type="nucleotide sequence ID" value="NZ_AZAJ01000001.1"/>
</dbReference>